<evidence type="ECO:0000313" key="3">
    <source>
        <dbReference type="Proteomes" id="UP000252427"/>
    </source>
</evidence>
<proteinExistence type="predicted"/>
<dbReference type="AlphaFoldDB" id="A0AAX1QPB0"/>
<dbReference type="SUPFAM" id="SSF51735">
    <property type="entry name" value="NAD(P)-binding Rossmann-fold domains"/>
    <property type="match status" value="1"/>
</dbReference>
<organism evidence="2 3">
    <name type="scientific">Vibrio paracholerae</name>
    <dbReference type="NCBI Taxonomy" id="650003"/>
    <lineage>
        <taxon>Bacteria</taxon>
        <taxon>Pseudomonadati</taxon>
        <taxon>Pseudomonadota</taxon>
        <taxon>Gammaproteobacteria</taxon>
        <taxon>Vibrionales</taxon>
        <taxon>Vibrionaceae</taxon>
        <taxon>Vibrio</taxon>
    </lineage>
</organism>
<dbReference type="Proteomes" id="UP000252427">
    <property type="component" value="Unassembled WGS sequence"/>
</dbReference>
<reference evidence="2 3" key="1">
    <citation type="submission" date="2018-06" db="EMBL/GenBank/DDBJ databases">
        <title>Draft genome sequences of nine Vibrio sp. clinical isolates from across the United States representing the closest known relative of Vibrio cholerae.</title>
        <authorList>
            <person name="Islam M.T."/>
            <person name="Liang K."/>
            <person name="Im M.S."/>
            <person name="Winkjer J."/>
            <person name="Busby S."/>
            <person name="Batra D."/>
            <person name="Rowe L."/>
            <person name="Tarr C.L."/>
            <person name="Boucher Y."/>
        </authorList>
    </citation>
    <scope>NUCLEOTIDE SEQUENCE [LARGE SCALE GENOMIC DNA]</scope>
    <source>
        <strain evidence="2 3">2016V-1114</strain>
    </source>
</reference>
<dbReference type="GO" id="GO:0008839">
    <property type="term" value="F:4-hydroxy-tetrahydrodipicolinate reductase"/>
    <property type="evidence" value="ECO:0007669"/>
    <property type="project" value="InterPro"/>
</dbReference>
<dbReference type="InterPro" id="IPR036291">
    <property type="entry name" value="NAD(P)-bd_dom_sf"/>
</dbReference>
<dbReference type="GO" id="GO:0009089">
    <property type="term" value="P:lysine biosynthetic process via diaminopimelate"/>
    <property type="evidence" value="ECO:0007669"/>
    <property type="project" value="InterPro"/>
</dbReference>
<comment type="caution">
    <text evidence="2">The sequence shown here is derived from an EMBL/GenBank/DDBJ whole genome shotgun (WGS) entry which is preliminary data.</text>
</comment>
<name>A0AAX1QPB0_9VIBR</name>
<protein>
    <submittedName>
        <fullName evidence="2">4-hydroxy-tetrahydrodipicolinate reductase</fullName>
    </submittedName>
</protein>
<feature type="non-terminal residue" evidence="2">
    <location>
        <position position="1"/>
    </location>
</feature>
<dbReference type="InterPro" id="IPR022663">
    <property type="entry name" value="DapB_C"/>
</dbReference>
<accession>A0AAX1QPB0</accession>
<gene>
    <name evidence="2" type="ORF">DLR70_18010</name>
</gene>
<dbReference type="Pfam" id="PF05173">
    <property type="entry name" value="DapB_C"/>
    <property type="match status" value="1"/>
</dbReference>
<dbReference type="RefSeq" id="WP_328589569.1">
    <property type="nucleotide sequence ID" value="NZ_CAWQJG010000074.1"/>
</dbReference>
<evidence type="ECO:0000259" key="1">
    <source>
        <dbReference type="Pfam" id="PF05173"/>
    </source>
</evidence>
<dbReference type="Gene3D" id="3.40.50.720">
    <property type="entry name" value="NAD(P)-binding Rossmann-like Domain"/>
    <property type="match status" value="1"/>
</dbReference>
<sequence>HKATDRMTFANGAVKAAIWLAEQPAGFYTMTDVLGLNDL</sequence>
<dbReference type="EMBL" id="QKKS01000076">
    <property type="protein sequence ID" value="RBM73447.1"/>
    <property type="molecule type" value="Genomic_DNA"/>
</dbReference>
<feature type="domain" description="Dihydrodipicolinate reductase C-terminal" evidence="1">
    <location>
        <begin position="1"/>
        <end position="34"/>
    </location>
</feature>
<evidence type="ECO:0000313" key="2">
    <source>
        <dbReference type="EMBL" id="RBM73447.1"/>
    </source>
</evidence>